<sequence length="108" mass="12617">IFVHFHKHWLENDKVFATRGGRVWWQQDLYNLLPVSLACSIQMRFGVKPDRPNFLESVRSRYSSSTYKVPSDSENSSNDEYEEEEVFASSDSEDSFIYGSESEIPVKR</sequence>
<name>A0ACA9QW32_9GLOM</name>
<proteinExistence type="predicted"/>
<evidence type="ECO:0000313" key="2">
    <source>
        <dbReference type="Proteomes" id="UP000789525"/>
    </source>
</evidence>
<keyword evidence="2" id="KW-1185">Reference proteome</keyword>
<evidence type="ECO:0000313" key="1">
    <source>
        <dbReference type="EMBL" id="CAG8766584.1"/>
    </source>
</evidence>
<feature type="non-terminal residue" evidence="1">
    <location>
        <position position="1"/>
    </location>
</feature>
<organism evidence="1 2">
    <name type="scientific">Acaulospora colombiana</name>
    <dbReference type="NCBI Taxonomy" id="27376"/>
    <lineage>
        <taxon>Eukaryota</taxon>
        <taxon>Fungi</taxon>
        <taxon>Fungi incertae sedis</taxon>
        <taxon>Mucoromycota</taxon>
        <taxon>Glomeromycotina</taxon>
        <taxon>Glomeromycetes</taxon>
        <taxon>Diversisporales</taxon>
        <taxon>Acaulosporaceae</taxon>
        <taxon>Acaulospora</taxon>
    </lineage>
</organism>
<comment type="caution">
    <text evidence="1">The sequence shown here is derived from an EMBL/GenBank/DDBJ whole genome shotgun (WGS) entry which is preliminary data.</text>
</comment>
<feature type="non-terminal residue" evidence="1">
    <location>
        <position position="108"/>
    </location>
</feature>
<dbReference type="Proteomes" id="UP000789525">
    <property type="component" value="Unassembled WGS sequence"/>
</dbReference>
<protein>
    <submittedName>
        <fullName evidence="1">15972_t:CDS:1</fullName>
    </submittedName>
</protein>
<reference evidence="1" key="1">
    <citation type="submission" date="2021-06" db="EMBL/GenBank/DDBJ databases">
        <authorList>
            <person name="Kallberg Y."/>
            <person name="Tangrot J."/>
            <person name="Rosling A."/>
        </authorList>
    </citation>
    <scope>NUCLEOTIDE SEQUENCE</scope>
    <source>
        <strain evidence="1">CL356</strain>
    </source>
</reference>
<dbReference type="EMBL" id="CAJVPT010062224">
    <property type="protein sequence ID" value="CAG8766584.1"/>
    <property type="molecule type" value="Genomic_DNA"/>
</dbReference>
<accession>A0ACA9QW32</accession>
<gene>
    <name evidence="1" type="ORF">ACOLOM_LOCUS13481</name>
</gene>